<accession>A0A0J6WNA4</accession>
<dbReference type="Gene3D" id="3.40.710.10">
    <property type="entry name" value="DD-peptidase/beta-lactamase superfamily"/>
    <property type="match status" value="1"/>
</dbReference>
<dbReference type="InterPro" id="IPR012338">
    <property type="entry name" value="Beta-lactam/transpept-like"/>
</dbReference>
<protein>
    <recommendedName>
        <fullName evidence="4">Lipoprotein LppW</fullName>
    </recommendedName>
</protein>
<dbReference type="SUPFAM" id="SSF56601">
    <property type="entry name" value="beta-lactamase/transpeptidase-like"/>
    <property type="match status" value="1"/>
</dbReference>
<gene>
    <name evidence="2" type="ORF">MCHUDSM44219_00237</name>
</gene>
<dbReference type="GO" id="GO:0008800">
    <property type="term" value="F:beta-lactamase activity"/>
    <property type="evidence" value="ECO:0007669"/>
    <property type="project" value="InterPro"/>
</dbReference>
<evidence type="ECO:0000256" key="1">
    <source>
        <dbReference type="SAM" id="SignalP"/>
    </source>
</evidence>
<evidence type="ECO:0000313" key="3">
    <source>
        <dbReference type="Proteomes" id="UP000036176"/>
    </source>
</evidence>
<dbReference type="PROSITE" id="PS51257">
    <property type="entry name" value="PROKAR_LIPOPROTEIN"/>
    <property type="match status" value="1"/>
</dbReference>
<evidence type="ECO:0008006" key="4">
    <source>
        <dbReference type="Google" id="ProtNLM"/>
    </source>
</evidence>
<sequence precursor="true">MTLTRWRTALASVSIAVAPLIGATPAAAACAADSDCDLVRRVAAADAYLADRPGTVGYVLRDRQTGFVHRNAEAAAPVWTASTIKLAMVDDLLVKNRSGAITLSASDRQLMTAMLHSSDDDAADTLWARYGGADHRTFNADFAALGLTGFRPQPGYSSVYPYWGFQKATPEDLDRLMTFTLTALDAADTAAVVGELQHVAPDQQWGVWGAGPQLAPGNKDGWSREDSGWVTNSVGFAGAQQRYTLAVMNDLGSAGGYDDGVATTTHLAELLLTGR</sequence>
<dbReference type="Proteomes" id="UP000036176">
    <property type="component" value="Unassembled WGS sequence"/>
</dbReference>
<reference evidence="2 3" key="1">
    <citation type="journal article" date="2015" name="Genome Biol. Evol.">
        <title>Characterization of Three Mycobacterium spp. with Potential Use in Bioremediation by Genome Sequencing and Comparative Genomics.</title>
        <authorList>
            <person name="Das S."/>
            <person name="Pettersson B.M."/>
            <person name="Behra P.R."/>
            <person name="Ramesh M."/>
            <person name="Dasgupta S."/>
            <person name="Bhattacharya A."/>
            <person name="Kirsebom L.A."/>
        </authorList>
    </citation>
    <scope>NUCLEOTIDE SEQUENCE [LARGE SCALE GENOMIC DNA]</scope>
    <source>
        <strain evidence="2 3">DSM 44219</strain>
    </source>
</reference>
<dbReference type="InterPro" id="IPR000871">
    <property type="entry name" value="Beta-lactam_class-A"/>
</dbReference>
<dbReference type="PANTHER" id="PTHR35333:SF3">
    <property type="entry name" value="BETA-LACTAMASE-TYPE TRANSPEPTIDASE FOLD CONTAINING PROTEIN"/>
    <property type="match status" value="1"/>
</dbReference>
<keyword evidence="1" id="KW-0732">Signal</keyword>
<name>A0A0J6WNA4_MYCCU</name>
<feature type="signal peptide" evidence="1">
    <location>
        <begin position="1"/>
        <end position="28"/>
    </location>
</feature>
<evidence type="ECO:0000313" key="2">
    <source>
        <dbReference type="EMBL" id="KMO84875.1"/>
    </source>
</evidence>
<dbReference type="AlphaFoldDB" id="A0A0J6WNA4"/>
<comment type="caution">
    <text evidence="2">The sequence shown here is derived from an EMBL/GenBank/DDBJ whole genome shotgun (WGS) entry which is preliminary data.</text>
</comment>
<dbReference type="GO" id="GO:0030655">
    <property type="term" value="P:beta-lactam antibiotic catabolic process"/>
    <property type="evidence" value="ECO:0007669"/>
    <property type="project" value="InterPro"/>
</dbReference>
<proteinExistence type="predicted"/>
<feature type="chain" id="PRO_5005283998" description="Lipoprotein LppW" evidence="1">
    <location>
        <begin position="29"/>
        <end position="275"/>
    </location>
</feature>
<keyword evidence="3" id="KW-1185">Reference proteome</keyword>
<dbReference type="EMBL" id="JYNX01000008">
    <property type="protein sequence ID" value="KMO84875.1"/>
    <property type="molecule type" value="Genomic_DNA"/>
</dbReference>
<organism evidence="2 3">
    <name type="scientific">Mycolicibacterium chubuense</name>
    <name type="common">Mycobacterium chubuense</name>
    <dbReference type="NCBI Taxonomy" id="1800"/>
    <lineage>
        <taxon>Bacteria</taxon>
        <taxon>Bacillati</taxon>
        <taxon>Actinomycetota</taxon>
        <taxon>Actinomycetes</taxon>
        <taxon>Mycobacteriales</taxon>
        <taxon>Mycobacteriaceae</taxon>
        <taxon>Mycolicibacterium</taxon>
    </lineage>
</organism>
<dbReference type="PANTHER" id="PTHR35333">
    <property type="entry name" value="BETA-LACTAMASE"/>
    <property type="match status" value="1"/>
</dbReference>
<dbReference type="RefSeq" id="WP_236695304.1">
    <property type="nucleotide sequence ID" value="NZ_JYNX01000008.1"/>
</dbReference>
<dbReference type="GO" id="GO:0046677">
    <property type="term" value="P:response to antibiotic"/>
    <property type="evidence" value="ECO:0007669"/>
    <property type="project" value="InterPro"/>
</dbReference>
<dbReference type="PATRIC" id="fig|1800.3.peg.240"/>